<reference evidence="2 3" key="1">
    <citation type="submission" date="2020-06" db="EMBL/GenBank/DDBJ databases">
        <title>Oricola thermophila sp. nov. isolated from a tidal sediments.</title>
        <authorList>
            <person name="Kwon K.K."/>
            <person name="Yang S.-H."/>
            <person name="Park M.-J."/>
        </authorList>
    </citation>
    <scope>NUCLEOTIDE SEQUENCE [LARGE SCALE GENOMIC DNA]</scope>
    <source>
        <strain evidence="2 3">MEBiC13590</strain>
    </source>
</reference>
<protein>
    <recommendedName>
        <fullName evidence="4">PRC-barrel domain-containing protein</fullName>
    </recommendedName>
</protein>
<dbReference type="AlphaFoldDB" id="A0A6N1VDB8"/>
<keyword evidence="1" id="KW-1133">Transmembrane helix</keyword>
<keyword evidence="1" id="KW-0472">Membrane</keyword>
<sequence>MTRHDPNRNFRTVARFRTECRAEARDLRHALFLTVLAATMVAIAALAGAGKAAAMQLNGAAAKAPRVLAYAEPMPQRFGHAAEILLHDEEHELNDAWMGMTAVSADGVVLGYVSDAFVAGDGSLVELVIEPSGEAGAPATAVHLPAQFAELGALAVAVSLDAGAVALLEPATELAALGE</sequence>
<evidence type="ECO:0000313" key="3">
    <source>
        <dbReference type="Proteomes" id="UP000509367"/>
    </source>
</evidence>
<dbReference type="RefSeq" id="WP_175275035.1">
    <property type="nucleotide sequence ID" value="NZ_CP054836.1"/>
</dbReference>
<accession>A0A6N1VDB8</accession>
<evidence type="ECO:0008006" key="4">
    <source>
        <dbReference type="Google" id="ProtNLM"/>
    </source>
</evidence>
<dbReference type="InterPro" id="IPR011033">
    <property type="entry name" value="PRC_barrel-like_sf"/>
</dbReference>
<evidence type="ECO:0000256" key="1">
    <source>
        <dbReference type="SAM" id="Phobius"/>
    </source>
</evidence>
<dbReference type="KEGG" id="orm:HTY61_00990"/>
<dbReference type="Proteomes" id="UP000509367">
    <property type="component" value="Chromosome"/>
</dbReference>
<name>A0A6N1VDB8_9HYPH</name>
<keyword evidence="1" id="KW-0812">Transmembrane</keyword>
<organism evidence="2 3">
    <name type="scientific">Oricola thermophila</name>
    <dbReference type="NCBI Taxonomy" id="2742145"/>
    <lineage>
        <taxon>Bacteria</taxon>
        <taxon>Pseudomonadati</taxon>
        <taxon>Pseudomonadota</taxon>
        <taxon>Alphaproteobacteria</taxon>
        <taxon>Hyphomicrobiales</taxon>
        <taxon>Ahrensiaceae</taxon>
        <taxon>Oricola</taxon>
    </lineage>
</organism>
<feature type="transmembrane region" description="Helical" evidence="1">
    <location>
        <begin position="30"/>
        <end position="49"/>
    </location>
</feature>
<dbReference type="SUPFAM" id="SSF50346">
    <property type="entry name" value="PRC-barrel domain"/>
    <property type="match status" value="1"/>
</dbReference>
<evidence type="ECO:0000313" key="2">
    <source>
        <dbReference type="EMBL" id="QKV17139.1"/>
    </source>
</evidence>
<proteinExistence type="predicted"/>
<dbReference type="EMBL" id="CP054836">
    <property type="protein sequence ID" value="QKV17139.1"/>
    <property type="molecule type" value="Genomic_DNA"/>
</dbReference>
<gene>
    <name evidence="2" type="ORF">HTY61_00990</name>
</gene>
<keyword evidence="3" id="KW-1185">Reference proteome</keyword>